<dbReference type="EMBL" id="JAYMYY010000001">
    <property type="protein sequence ID" value="MEO3988379.1"/>
    <property type="molecule type" value="Genomic_DNA"/>
</dbReference>
<evidence type="ECO:0000313" key="1">
    <source>
        <dbReference type="EMBL" id="MEO3988379.1"/>
    </source>
</evidence>
<organism evidence="1 2">
    <name type="scientific">Pseudocitrobacter cyperus</name>
    <dbReference type="NCBI Taxonomy" id="3112843"/>
    <lineage>
        <taxon>Bacteria</taxon>
        <taxon>Pseudomonadati</taxon>
        <taxon>Pseudomonadota</taxon>
        <taxon>Gammaproteobacteria</taxon>
        <taxon>Enterobacterales</taxon>
        <taxon>Enterobacteriaceae</taxon>
        <taxon>Pseudocitrobacter</taxon>
    </lineage>
</organism>
<name>A0ABV0HCY7_9ENTR</name>
<proteinExistence type="predicted"/>
<dbReference type="RefSeq" id="WP_347792942.1">
    <property type="nucleotide sequence ID" value="NZ_JAYMYY010000001.1"/>
</dbReference>
<accession>A0ABV0HCY7</accession>
<protein>
    <submittedName>
        <fullName evidence="1">Uncharacterized protein</fullName>
    </submittedName>
</protein>
<keyword evidence="2" id="KW-1185">Reference proteome</keyword>
<dbReference type="Proteomes" id="UP001444146">
    <property type="component" value="Unassembled WGS sequence"/>
</dbReference>
<comment type="caution">
    <text evidence="1">The sequence shown here is derived from an EMBL/GenBank/DDBJ whole genome shotgun (WGS) entry which is preliminary data.</text>
</comment>
<gene>
    <name evidence="1" type="ORF">VSR74_00845</name>
</gene>
<evidence type="ECO:0000313" key="2">
    <source>
        <dbReference type="Proteomes" id="UP001444146"/>
    </source>
</evidence>
<reference evidence="1 2" key="1">
    <citation type="submission" date="2024-01" db="EMBL/GenBank/DDBJ databases">
        <title>Pseudocitrobacter sp. Endophytic strain Cyp-38L.</title>
        <authorList>
            <person name="Amer M.A."/>
            <person name="Hamed S.M."/>
        </authorList>
    </citation>
    <scope>NUCLEOTIDE SEQUENCE [LARGE SCALE GENOMIC DNA]</scope>
    <source>
        <strain evidence="1 2">Cyp38S</strain>
    </source>
</reference>
<sequence length="455" mass="52410">MAWEQVLLLAIFSRQQYLFADAQNFRNRMMLVHEALKCKDVCGDVLKRLDQGKGSNDILEMLFQHPSIWRKSLLHAIEEKGIAFKADQGRCPYSYYAMYMILRDPVRVFQSLRGLESLSVNERVVKTYQRLHAGPFRMPFNTSPLHADDLTLDALVDLLEENGNPVKGEELTLEVKGQLATDIGRYLRGAFEYLTWHHPDQPLRYEPATLFRDMCTTTRDRQTLTLSFDVTQLDNLVNLGQIESVMAGVKSEILNAFNHSPAVRFSGQPENQNFASVIDSLSDWYMTVNTGLLKKIERVPQLIAAVLDFDLRYEIGVGDRYWGSVPLSQFRFRLISRDYNQLVSGIIRHKLYLAAQYSDLADVSLFTYQSVDEFLERIANTEDNPLPVSTLMKTWADPEPGPMIERFKKLPAWLKPSKQKEYAKDKIAQQRRKSQDCPYPINSLFPLPLWATLKE</sequence>